<protein>
    <submittedName>
        <fullName evidence="2">Uncharacterized protein</fullName>
    </submittedName>
</protein>
<organism evidence="2 3">
    <name type="scientific">Podila minutissima</name>
    <dbReference type="NCBI Taxonomy" id="64525"/>
    <lineage>
        <taxon>Eukaryota</taxon>
        <taxon>Fungi</taxon>
        <taxon>Fungi incertae sedis</taxon>
        <taxon>Mucoromycota</taxon>
        <taxon>Mortierellomycotina</taxon>
        <taxon>Mortierellomycetes</taxon>
        <taxon>Mortierellales</taxon>
        <taxon>Mortierellaceae</taxon>
        <taxon>Podila</taxon>
    </lineage>
</organism>
<comment type="caution">
    <text evidence="2">The sequence shown here is derived from an EMBL/GenBank/DDBJ whole genome shotgun (WGS) entry which is preliminary data.</text>
</comment>
<accession>A0A9P5SGR2</accession>
<evidence type="ECO:0000313" key="2">
    <source>
        <dbReference type="EMBL" id="KAF9329052.1"/>
    </source>
</evidence>
<evidence type="ECO:0000313" key="3">
    <source>
        <dbReference type="Proteomes" id="UP000696485"/>
    </source>
</evidence>
<feature type="compositionally biased region" description="Acidic residues" evidence="1">
    <location>
        <begin position="424"/>
        <end position="435"/>
    </location>
</feature>
<gene>
    <name evidence="2" type="ORF">BG006_007878</name>
</gene>
<dbReference type="AlphaFoldDB" id="A0A9P5SGR2"/>
<feature type="compositionally biased region" description="Acidic residues" evidence="1">
    <location>
        <begin position="450"/>
        <end position="459"/>
    </location>
</feature>
<name>A0A9P5SGR2_9FUNG</name>
<proteinExistence type="predicted"/>
<dbReference type="Proteomes" id="UP000696485">
    <property type="component" value="Unassembled WGS sequence"/>
</dbReference>
<sequence>MILDQLPMSTITIIASTCRDWSTGTRSYLGWQRATRCAKMDVPTGLSYVSITCRHSMFICDRCCGYTCGRKGHADVPVPVNISGSIWRICLQCRIEHYDKYPQSLHGVGITMSESYAMSTYCLEDKDFAGLTKRCSETHHSNYPQPRFLLDSMEVIKQALKIHGGWCGIQAAQRNVLKLKFQQLDQCISIINKKHQPSTKSQDGQVKKKIKRHHSQDARFHHTYRTTLHNMYQYNLHCAEGDDDQSSERNEEYDLTRDSWAEDQELDEISLHQEYANSNYESFNNAAGHGHFDDNDASSMISGDQTVLDFYDSLDESIKDGVASVYAGSIPATSKDGLEDEIEDSKHSETFSLNFGGESLAKALDDWHWAEVIEESAYDYDDETFSRLETKEGDTGYSDNGINRVYESDSLKRLEDDLSLFWNDDNENDEEDVDMEGSFNSDTSTWSSDGAEEEDDTELDPGFVRAVENRYGCHAVVIE</sequence>
<dbReference type="CDD" id="cd21075">
    <property type="entry name" value="DBD_XPA-like"/>
    <property type="match status" value="1"/>
</dbReference>
<feature type="compositionally biased region" description="Polar residues" evidence="1">
    <location>
        <begin position="438"/>
        <end position="448"/>
    </location>
</feature>
<dbReference type="EMBL" id="JAAAUY010000510">
    <property type="protein sequence ID" value="KAF9329052.1"/>
    <property type="molecule type" value="Genomic_DNA"/>
</dbReference>
<evidence type="ECO:0000256" key="1">
    <source>
        <dbReference type="SAM" id="MobiDB-lite"/>
    </source>
</evidence>
<reference evidence="2" key="1">
    <citation type="journal article" date="2020" name="Fungal Divers.">
        <title>Resolving the Mortierellaceae phylogeny through synthesis of multi-gene phylogenetics and phylogenomics.</title>
        <authorList>
            <person name="Vandepol N."/>
            <person name="Liber J."/>
            <person name="Desiro A."/>
            <person name="Na H."/>
            <person name="Kennedy M."/>
            <person name="Barry K."/>
            <person name="Grigoriev I.V."/>
            <person name="Miller A.N."/>
            <person name="O'Donnell K."/>
            <person name="Stajich J.E."/>
            <person name="Bonito G."/>
        </authorList>
    </citation>
    <scope>NUCLEOTIDE SEQUENCE</scope>
    <source>
        <strain evidence="2">NVP1</strain>
    </source>
</reference>
<feature type="region of interest" description="Disordered" evidence="1">
    <location>
        <begin position="423"/>
        <end position="462"/>
    </location>
</feature>
<keyword evidence="3" id="KW-1185">Reference proteome</keyword>